<gene>
    <name evidence="2" type="ORF">RCL2_002643000</name>
    <name evidence="1" type="ORF">RclHR1_27460001</name>
</gene>
<sequence>MRAAVCSSVHSTWSVEVQREEVGLDKDSALSVQCQNEVKGLREVDDNIFVLFEDIIRIFEIWQCYI</sequence>
<reference evidence="2" key="2">
    <citation type="submission" date="2019-10" db="EMBL/GenBank/DDBJ databases">
        <title>Conservation and host-specific expression of non-tandemly repeated heterogenous ribosome RNA gene in arbuscular mycorrhizal fungi.</title>
        <authorList>
            <person name="Maeda T."/>
            <person name="Kobayashi Y."/>
            <person name="Nakagawa T."/>
            <person name="Ezawa T."/>
            <person name="Yamaguchi K."/>
            <person name="Bino T."/>
            <person name="Nishimoto Y."/>
            <person name="Shigenobu S."/>
            <person name="Kawaguchi M."/>
        </authorList>
    </citation>
    <scope>NUCLEOTIDE SEQUENCE</scope>
    <source>
        <strain evidence="2">HR1</strain>
    </source>
</reference>
<keyword evidence="3" id="KW-1185">Reference proteome</keyword>
<comment type="caution">
    <text evidence="1">The sequence shown here is derived from an EMBL/GenBank/DDBJ whole genome shotgun (WGS) entry which is preliminary data.</text>
</comment>
<protein>
    <submittedName>
        <fullName evidence="1">Uncharacterized protein</fullName>
    </submittedName>
</protein>
<dbReference type="AlphaFoldDB" id="A0A2Z6R6B4"/>
<dbReference type="Proteomes" id="UP000247702">
    <property type="component" value="Unassembled WGS sequence"/>
</dbReference>
<dbReference type="EMBL" id="BEXD01001942">
    <property type="protein sequence ID" value="GBB96402.1"/>
    <property type="molecule type" value="Genomic_DNA"/>
</dbReference>
<proteinExistence type="predicted"/>
<evidence type="ECO:0000313" key="3">
    <source>
        <dbReference type="Proteomes" id="UP000247702"/>
    </source>
</evidence>
<organism evidence="1 3">
    <name type="scientific">Rhizophagus clarus</name>
    <dbReference type="NCBI Taxonomy" id="94130"/>
    <lineage>
        <taxon>Eukaryota</taxon>
        <taxon>Fungi</taxon>
        <taxon>Fungi incertae sedis</taxon>
        <taxon>Mucoromycota</taxon>
        <taxon>Glomeromycotina</taxon>
        <taxon>Glomeromycetes</taxon>
        <taxon>Glomerales</taxon>
        <taxon>Glomeraceae</taxon>
        <taxon>Rhizophagus</taxon>
    </lineage>
</organism>
<accession>A0A2Z6R6B4</accession>
<dbReference type="Proteomes" id="UP000615446">
    <property type="component" value="Unassembled WGS sequence"/>
</dbReference>
<evidence type="ECO:0000313" key="1">
    <source>
        <dbReference type="EMBL" id="GBB96402.1"/>
    </source>
</evidence>
<evidence type="ECO:0000313" key="2">
    <source>
        <dbReference type="EMBL" id="GES99950.1"/>
    </source>
</evidence>
<name>A0A2Z6R6B4_9GLOM</name>
<dbReference type="EMBL" id="BLAL01000285">
    <property type="protein sequence ID" value="GES99950.1"/>
    <property type="molecule type" value="Genomic_DNA"/>
</dbReference>
<reference evidence="1 3" key="1">
    <citation type="submission" date="2017-11" db="EMBL/GenBank/DDBJ databases">
        <title>The genome of Rhizophagus clarus HR1 reveals common genetic basis of auxotrophy among arbuscular mycorrhizal fungi.</title>
        <authorList>
            <person name="Kobayashi Y."/>
        </authorList>
    </citation>
    <scope>NUCLEOTIDE SEQUENCE [LARGE SCALE GENOMIC DNA]</scope>
    <source>
        <strain evidence="1 3">HR1</strain>
    </source>
</reference>